<evidence type="ECO:0000313" key="2">
    <source>
        <dbReference type="EMBL" id="TPX56181.1"/>
    </source>
</evidence>
<dbReference type="InterPro" id="IPR029058">
    <property type="entry name" value="AB_hydrolase_fold"/>
</dbReference>
<dbReference type="PANTHER" id="PTHR11440">
    <property type="entry name" value="LECITHIN-CHOLESTEROL ACYLTRANSFERASE-RELATED"/>
    <property type="match status" value="1"/>
</dbReference>
<feature type="compositionally biased region" description="Basic and acidic residues" evidence="1">
    <location>
        <begin position="106"/>
        <end position="115"/>
    </location>
</feature>
<dbReference type="Proteomes" id="UP000318582">
    <property type="component" value="Unassembled WGS sequence"/>
</dbReference>
<dbReference type="EMBL" id="QEAQ01000082">
    <property type="protein sequence ID" value="TPX56181.1"/>
    <property type="molecule type" value="Genomic_DNA"/>
</dbReference>
<feature type="compositionally biased region" description="Low complexity" evidence="1">
    <location>
        <begin position="697"/>
        <end position="708"/>
    </location>
</feature>
<feature type="compositionally biased region" description="Low complexity" evidence="1">
    <location>
        <begin position="247"/>
        <end position="257"/>
    </location>
</feature>
<dbReference type="AlphaFoldDB" id="A0A507DXJ2"/>
<feature type="region of interest" description="Disordered" evidence="1">
    <location>
        <begin position="226"/>
        <end position="257"/>
    </location>
</feature>
<evidence type="ECO:0000313" key="3">
    <source>
        <dbReference type="Proteomes" id="UP000318582"/>
    </source>
</evidence>
<gene>
    <name evidence="2" type="ORF">PhCBS80983_g04728</name>
</gene>
<proteinExistence type="predicted"/>
<feature type="compositionally biased region" description="Basic and acidic residues" evidence="1">
    <location>
        <begin position="182"/>
        <end position="200"/>
    </location>
</feature>
<dbReference type="Pfam" id="PF02450">
    <property type="entry name" value="LCAT"/>
    <property type="match status" value="1"/>
</dbReference>
<organism evidence="2 3">
    <name type="scientific">Powellomyces hirtus</name>
    <dbReference type="NCBI Taxonomy" id="109895"/>
    <lineage>
        <taxon>Eukaryota</taxon>
        <taxon>Fungi</taxon>
        <taxon>Fungi incertae sedis</taxon>
        <taxon>Chytridiomycota</taxon>
        <taxon>Chytridiomycota incertae sedis</taxon>
        <taxon>Chytridiomycetes</taxon>
        <taxon>Spizellomycetales</taxon>
        <taxon>Powellomycetaceae</taxon>
        <taxon>Powellomyces</taxon>
    </lineage>
</organism>
<comment type="caution">
    <text evidence="2">The sequence shown here is derived from an EMBL/GenBank/DDBJ whole genome shotgun (WGS) entry which is preliminary data.</text>
</comment>
<feature type="region of interest" description="Disordered" evidence="1">
    <location>
        <begin position="23"/>
        <end position="115"/>
    </location>
</feature>
<evidence type="ECO:0000256" key="1">
    <source>
        <dbReference type="SAM" id="MobiDB-lite"/>
    </source>
</evidence>
<feature type="region of interest" description="Disordered" evidence="1">
    <location>
        <begin position="177"/>
        <end position="204"/>
    </location>
</feature>
<accession>A0A507DXJ2</accession>
<protein>
    <submittedName>
        <fullName evidence="2">Uncharacterized protein</fullName>
    </submittedName>
</protein>
<dbReference type="GO" id="GO:0006629">
    <property type="term" value="P:lipid metabolic process"/>
    <property type="evidence" value="ECO:0007669"/>
    <property type="project" value="InterPro"/>
</dbReference>
<dbReference type="InterPro" id="IPR003386">
    <property type="entry name" value="LACT/PDAT_acylTrfase"/>
</dbReference>
<sequence>MSVLSQLLDPISNAAATALKSVSDAAEKLTTSSSQQQQQKHQRHHRSASSARQSRRCNGTDTASQPPPLLHAPRSSSLPPFSRTGTSKSQDDISRPLQQQGMNGVRSDDQMKRPDDDVEATFDFMAKVPTLGMFGFGGLWDWSKGGDAQASSDEECDSREELELIDFKRYEALNGETLPLPSDRETEPEVDRTRSSEKEGYTGWGGAFGLNRSMPVIPLPAFPGLKSTTNSEPVQGEPVEGAPLRSPSPDTSAGTTAASAWSKAWSSITGANTKNLRSCGHKHPFHFFEGDLVLLGGMYGSFLSDRKSGKKAWLTMDAVLGFAPVDVGLSIEDVEDRLVPSGILDRVGPINVCADLVREFTAQAECSNGSFRFHPFGYDWRRDLDVSASRLEKHLESIFSQNGGQKITVVAHSMGGLVTLAVVNRRPELFRGVVFVGTPFGGVPTILWQLKKGIPFPLNKDLMSPDLHFGARSSFVFLPMDGRALVVDSKNSPDGEDDYLVDFYSADEYVYVRQFMTRSSVSVLINASLVFFGRWINHTLSQTLYARKPDEIDSHKEYLQKTLHSAKTFRQSLAFDPEKQYPPLTHLVSTNWPTATRIKCSTTMATPTLSSLPPPDAIELQQQLPKPKKAPPRVETKYQWPTRFEPGDGVVARDAMTLPPGFEPHYIDTRVGHWGLLNDMRGIRACLKKIVHADAAGTPSNAAAPAGPFEDGEYEKGKAKADPAQLDTAGDIGNLPHPPPEVHPLRP</sequence>
<dbReference type="Gene3D" id="3.40.50.1820">
    <property type="entry name" value="alpha/beta hydrolase"/>
    <property type="match status" value="1"/>
</dbReference>
<dbReference type="GO" id="GO:0008374">
    <property type="term" value="F:O-acyltransferase activity"/>
    <property type="evidence" value="ECO:0007669"/>
    <property type="project" value="InterPro"/>
</dbReference>
<reference evidence="2 3" key="1">
    <citation type="journal article" date="2019" name="Sci. Rep.">
        <title>Comparative genomics of chytrid fungi reveal insights into the obligate biotrophic and pathogenic lifestyle of Synchytrium endobioticum.</title>
        <authorList>
            <person name="van de Vossenberg B.T.L.H."/>
            <person name="Warris S."/>
            <person name="Nguyen H.D.T."/>
            <person name="van Gent-Pelzer M.P.E."/>
            <person name="Joly D.L."/>
            <person name="van de Geest H.C."/>
            <person name="Bonants P.J.M."/>
            <person name="Smith D.S."/>
            <person name="Levesque C.A."/>
            <person name="van der Lee T.A.J."/>
        </authorList>
    </citation>
    <scope>NUCLEOTIDE SEQUENCE [LARGE SCALE GENOMIC DNA]</scope>
    <source>
        <strain evidence="2 3">CBS 809.83</strain>
    </source>
</reference>
<feature type="compositionally biased region" description="Polar residues" evidence="1">
    <location>
        <begin position="74"/>
        <end position="88"/>
    </location>
</feature>
<keyword evidence="3" id="KW-1185">Reference proteome</keyword>
<name>A0A507DXJ2_9FUNG</name>
<dbReference type="SUPFAM" id="SSF53474">
    <property type="entry name" value="alpha/beta-Hydrolases"/>
    <property type="match status" value="1"/>
</dbReference>
<feature type="compositionally biased region" description="Pro residues" evidence="1">
    <location>
        <begin position="736"/>
        <end position="747"/>
    </location>
</feature>
<feature type="region of interest" description="Disordered" evidence="1">
    <location>
        <begin position="697"/>
        <end position="747"/>
    </location>
</feature>